<feature type="transmembrane region" description="Helical" evidence="6">
    <location>
        <begin position="160"/>
        <end position="178"/>
    </location>
</feature>
<protein>
    <recommendedName>
        <fullName evidence="7">Acyltransferase 3 domain-containing protein</fullName>
    </recommendedName>
</protein>
<keyword evidence="2" id="KW-1003">Cell membrane</keyword>
<keyword evidence="4 6" id="KW-1133">Transmembrane helix</keyword>
<dbReference type="InterPro" id="IPR002656">
    <property type="entry name" value="Acyl_transf_3_dom"/>
</dbReference>
<keyword evidence="5 6" id="KW-0472">Membrane</keyword>
<feature type="transmembrane region" description="Helical" evidence="6">
    <location>
        <begin position="6"/>
        <end position="25"/>
    </location>
</feature>
<feature type="domain" description="Acyltransferase 3" evidence="7">
    <location>
        <begin position="3"/>
        <end position="274"/>
    </location>
</feature>
<organism evidence="8">
    <name type="scientific">Methanosarcina mazei</name>
    <name type="common">Methanosarcina frisia</name>
    <dbReference type="NCBI Taxonomy" id="2209"/>
    <lineage>
        <taxon>Archaea</taxon>
        <taxon>Methanobacteriati</taxon>
        <taxon>Methanobacteriota</taxon>
        <taxon>Stenosarchaea group</taxon>
        <taxon>Methanomicrobia</taxon>
        <taxon>Methanosarcinales</taxon>
        <taxon>Methanosarcinaceae</taxon>
        <taxon>Methanosarcina</taxon>
    </lineage>
</organism>
<name>A0A0F8I8K5_METMZ</name>
<dbReference type="PANTHER" id="PTHR40074">
    <property type="entry name" value="O-ACETYLTRANSFERASE WECH"/>
    <property type="match status" value="1"/>
</dbReference>
<evidence type="ECO:0000256" key="4">
    <source>
        <dbReference type="ARBA" id="ARBA00022989"/>
    </source>
</evidence>
<evidence type="ECO:0000256" key="1">
    <source>
        <dbReference type="ARBA" id="ARBA00004651"/>
    </source>
</evidence>
<feature type="transmembrane region" description="Helical" evidence="6">
    <location>
        <begin position="45"/>
        <end position="71"/>
    </location>
</feature>
<evidence type="ECO:0000256" key="6">
    <source>
        <dbReference type="SAM" id="Phobius"/>
    </source>
</evidence>
<dbReference type="AlphaFoldDB" id="A0A0F8I8K5"/>
<dbReference type="EMBL" id="JJPM01000139">
    <property type="protein sequence ID" value="KKG75744.1"/>
    <property type="molecule type" value="Genomic_DNA"/>
</dbReference>
<feature type="transmembrane region" description="Helical" evidence="6">
    <location>
        <begin position="257"/>
        <end position="275"/>
    </location>
</feature>
<dbReference type="GO" id="GO:0005886">
    <property type="term" value="C:plasma membrane"/>
    <property type="evidence" value="ECO:0007669"/>
    <property type="project" value="UniProtKB-SubCell"/>
</dbReference>
<evidence type="ECO:0000313" key="8">
    <source>
        <dbReference type="EMBL" id="KKG75744.1"/>
    </source>
</evidence>
<gene>
    <name evidence="8" type="ORF">DU43_13585</name>
</gene>
<evidence type="ECO:0000256" key="3">
    <source>
        <dbReference type="ARBA" id="ARBA00022692"/>
    </source>
</evidence>
<accession>A0A0F8I8K5</accession>
<evidence type="ECO:0000256" key="5">
    <source>
        <dbReference type="ARBA" id="ARBA00023136"/>
    </source>
</evidence>
<feature type="transmembrane region" description="Helical" evidence="6">
    <location>
        <begin position="233"/>
        <end position="251"/>
    </location>
</feature>
<dbReference type="PATRIC" id="fig|2209.69.peg.3010"/>
<dbReference type="GO" id="GO:0016413">
    <property type="term" value="F:O-acetyltransferase activity"/>
    <property type="evidence" value="ECO:0007669"/>
    <property type="project" value="TreeGrafter"/>
</dbReference>
<comment type="caution">
    <text evidence="8">The sequence shown here is derived from an EMBL/GenBank/DDBJ whole genome shotgun (WGS) entry which is preliminary data.</text>
</comment>
<feature type="transmembrane region" description="Helical" evidence="6">
    <location>
        <begin position="130"/>
        <end position="148"/>
    </location>
</feature>
<proteinExistence type="predicted"/>
<feature type="transmembrane region" description="Helical" evidence="6">
    <location>
        <begin position="83"/>
        <end position="102"/>
    </location>
</feature>
<feature type="transmembrane region" description="Helical" evidence="6">
    <location>
        <begin position="109"/>
        <end position="124"/>
    </location>
</feature>
<evidence type="ECO:0000256" key="2">
    <source>
        <dbReference type="ARBA" id="ARBA00022475"/>
    </source>
</evidence>
<dbReference type="Pfam" id="PF01757">
    <property type="entry name" value="Acyl_transf_3"/>
    <property type="match status" value="1"/>
</dbReference>
<comment type="subcellular location">
    <subcellularLocation>
        <location evidence="1">Cell membrane</location>
        <topology evidence="1">Multi-pass membrane protein</topology>
    </subcellularLocation>
</comment>
<evidence type="ECO:0000259" key="7">
    <source>
        <dbReference type="Pfam" id="PF01757"/>
    </source>
</evidence>
<reference evidence="8" key="1">
    <citation type="journal article" date="2015" name="ISME J.">
        <title>Genomic and phenotypic differentiation among Methanosarcina mazei populations from Columbia River sediment.</title>
        <authorList>
            <person name="Youngblut N.D."/>
            <person name="Wirth J.S."/>
            <person name="Henriksen J.R."/>
            <person name="Smith M."/>
            <person name="Simon H."/>
            <person name="Metcalf W.W."/>
            <person name="Whitaker R.J."/>
        </authorList>
    </citation>
    <scope>NUCLEOTIDE SEQUENCE [LARGE SCALE GENOMIC DNA]</scope>
    <source>
        <strain evidence="8">3.H.A.1A.1</strain>
    </source>
</reference>
<feature type="transmembrane region" description="Helical" evidence="6">
    <location>
        <begin position="198"/>
        <end position="221"/>
    </location>
</feature>
<dbReference type="GO" id="GO:0009246">
    <property type="term" value="P:enterobacterial common antigen biosynthetic process"/>
    <property type="evidence" value="ECO:0007669"/>
    <property type="project" value="TreeGrafter"/>
</dbReference>
<dbReference type="PANTHER" id="PTHR40074:SF2">
    <property type="entry name" value="O-ACETYLTRANSFERASE WECH"/>
    <property type="match status" value="1"/>
</dbReference>
<keyword evidence="3 6" id="KW-0812">Transmembrane</keyword>
<sequence length="318" mass="37239">MLLGVIGNVMFFFTSGYLIFLNNQIFSINDITLFIRKRLFRIFPLYWISLLYSLYLSQSYNFFFAAAHFFGLQLVFTSLEKRLLWFIGCITVYYLIYPLIVLKTQSNKTIIFRSLAIFLLFLILRMQIGIFNANIFAYLPVFVLGILVSKNKLVFQKNLLKIRNISLICSIICFYWFLKTRPPMLHDNSQFGEAGIIYMLSVHIPKVIFGIALIFSLYWIAHRYIQSSSIKNTITKCAIASYPVYLFHGFAVSFFQSYTAILLGLPILFTIFYYVQIEYNTIISYLFPKRDKPFVESYSSKKLYQAKPSKAEDPRKSK</sequence>